<evidence type="ECO:0000256" key="1">
    <source>
        <dbReference type="ARBA" id="ARBA00006599"/>
    </source>
</evidence>
<dbReference type="EMBL" id="JAEKJA010000037">
    <property type="protein sequence ID" value="MBJ3778739.1"/>
    <property type="molecule type" value="Genomic_DNA"/>
</dbReference>
<dbReference type="EC" id="5.5.1.19" evidence="2"/>
<dbReference type="NCBIfam" id="TIGR01790">
    <property type="entry name" value="carotene-cycl"/>
    <property type="match status" value="1"/>
</dbReference>
<keyword evidence="3" id="KW-1185">Reference proteome</keyword>
<sequence>MAQRLIIAGGGLAGVLTAMALLRLRPDVSLTLVEADARLGGVHTWSFYQSDLDAAATALVDPFVVHRWPGYETRFDGFARTFSTPYRAISSARLHAVATAALGARVRLGTAVAEVAEDGVRLADGRRLEADAVIDARGPAALAGTVLRFQKFLGRTLRLAAPHGLTRPIIMDATVPQLDGYRFVYTLPLDADTVLVEDTTYGDDPTLDRPALAARIDAYAAAMGWRVAAIAGEETGALPLLLACDVEALWAGAAPAGAGAPIGLRAGLFHPVTGYSLPMAARTALALANGDGPLTTRRLRASVEAIVRRHVAATLFDRMLNRMLFLAGRPQDRHRVLARFHRLPQPLIERFYAGRLPRHDKLRILLGKPPVPLLEALRALPEAAARRPLRRGGAAI</sequence>
<dbReference type="Gene3D" id="3.50.50.60">
    <property type="entry name" value="FAD/NAD(P)-binding domain"/>
    <property type="match status" value="1"/>
</dbReference>
<dbReference type="NCBIfam" id="TIGR01789">
    <property type="entry name" value="lycopene_cycl"/>
    <property type="match status" value="1"/>
</dbReference>
<dbReference type="InterPro" id="IPR008461">
    <property type="entry name" value="CrtY"/>
</dbReference>
<dbReference type="GO" id="GO:0016705">
    <property type="term" value="F:oxidoreductase activity, acting on paired donors, with incorporation or reduction of molecular oxygen"/>
    <property type="evidence" value="ECO:0007669"/>
    <property type="project" value="InterPro"/>
</dbReference>
<gene>
    <name evidence="2" type="primary">crtY</name>
    <name evidence="2" type="ORF">JCR33_23770</name>
</gene>
<dbReference type="Pfam" id="PF05834">
    <property type="entry name" value="Lycopene_cycl"/>
    <property type="match status" value="1"/>
</dbReference>
<evidence type="ECO:0000313" key="2">
    <source>
        <dbReference type="EMBL" id="MBJ3778739.1"/>
    </source>
</evidence>
<accession>A0A934MP34</accession>
<comment type="caution">
    <text evidence="2">The sequence shown here is derived from an EMBL/GenBank/DDBJ whole genome shotgun (WGS) entry which is preliminary data.</text>
</comment>
<dbReference type="AlphaFoldDB" id="A0A934MP34"/>
<name>A0A934MP34_9HYPH</name>
<keyword evidence="2" id="KW-0413">Isomerase</keyword>
<organism evidence="2 3">
    <name type="scientific">Acuticoccus mangrovi</name>
    <dbReference type="NCBI Taxonomy" id="2796142"/>
    <lineage>
        <taxon>Bacteria</taxon>
        <taxon>Pseudomonadati</taxon>
        <taxon>Pseudomonadota</taxon>
        <taxon>Alphaproteobacteria</taxon>
        <taxon>Hyphomicrobiales</taxon>
        <taxon>Amorphaceae</taxon>
        <taxon>Acuticoccus</taxon>
    </lineage>
</organism>
<reference evidence="2" key="1">
    <citation type="submission" date="2020-12" db="EMBL/GenBank/DDBJ databases">
        <title>Bacterial taxonomy.</title>
        <authorList>
            <person name="Pan X."/>
        </authorList>
    </citation>
    <scope>NUCLEOTIDE SEQUENCE</scope>
    <source>
        <strain evidence="2">B2012</strain>
    </source>
</reference>
<dbReference type="Proteomes" id="UP000609531">
    <property type="component" value="Unassembled WGS sequence"/>
</dbReference>
<dbReference type="GO" id="GO:0045436">
    <property type="term" value="F:lycopene beta cyclase activity"/>
    <property type="evidence" value="ECO:0007669"/>
    <property type="project" value="InterPro"/>
</dbReference>
<dbReference type="RefSeq" id="WP_198884642.1">
    <property type="nucleotide sequence ID" value="NZ_JAEKJA010000037.1"/>
</dbReference>
<proteinExistence type="inferred from homology"/>
<dbReference type="InterPro" id="IPR036188">
    <property type="entry name" value="FAD/NAD-bd_sf"/>
</dbReference>
<dbReference type="InterPro" id="IPR010108">
    <property type="entry name" value="Lycopene_cyclase_b/e"/>
</dbReference>
<dbReference type="GO" id="GO:0016117">
    <property type="term" value="P:carotenoid biosynthetic process"/>
    <property type="evidence" value="ECO:0007669"/>
    <property type="project" value="InterPro"/>
</dbReference>
<evidence type="ECO:0000313" key="3">
    <source>
        <dbReference type="Proteomes" id="UP000609531"/>
    </source>
</evidence>
<comment type="similarity">
    <text evidence="1">Belongs to the lycopene cyclase family.</text>
</comment>
<dbReference type="SUPFAM" id="SSF51905">
    <property type="entry name" value="FAD/NAD(P)-binding domain"/>
    <property type="match status" value="1"/>
</dbReference>
<protein>
    <submittedName>
        <fullName evidence="2">Lycopene beta-cyclase CrtY</fullName>
        <ecNumber evidence="2">5.5.1.19</ecNumber>
    </submittedName>
</protein>